<feature type="compositionally biased region" description="Basic residues" evidence="1">
    <location>
        <begin position="110"/>
        <end position="119"/>
    </location>
</feature>
<feature type="compositionally biased region" description="Basic and acidic residues" evidence="1">
    <location>
        <begin position="63"/>
        <end position="74"/>
    </location>
</feature>
<dbReference type="EMBL" id="KZ508016">
    <property type="protein sequence ID" value="PKU35834.1"/>
    <property type="molecule type" value="Genomic_DNA"/>
</dbReference>
<feature type="compositionally biased region" description="Low complexity" evidence="1">
    <location>
        <begin position="42"/>
        <end position="58"/>
    </location>
</feature>
<sequence length="119" mass="12770">MLPEGRRTVAWLPPAPLPSKKDLPQPGLAPFVSPEETNMDDLLSTSAAGGPGGLPSAPVLIPREQEEPQEESKEAMACPSASSQGRERSPGESWQRPKRRAGSPEASSPAKKRPPCWQH</sequence>
<reference evidence="3" key="1">
    <citation type="submission" date="2017-11" db="EMBL/GenBank/DDBJ databases">
        <authorList>
            <person name="Lima N.C."/>
            <person name="Parody-Merino A.M."/>
            <person name="Battley P.F."/>
            <person name="Fidler A.E."/>
            <person name="Prosdocimi F."/>
        </authorList>
    </citation>
    <scope>NUCLEOTIDE SEQUENCE [LARGE SCALE GENOMIC DNA]</scope>
</reference>
<feature type="region of interest" description="Disordered" evidence="1">
    <location>
        <begin position="1"/>
        <end position="119"/>
    </location>
</feature>
<evidence type="ECO:0000313" key="3">
    <source>
        <dbReference type="Proteomes" id="UP000233556"/>
    </source>
</evidence>
<protein>
    <submittedName>
        <fullName evidence="2">Uncharacterized protein</fullName>
    </submittedName>
</protein>
<gene>
    <name evidence="2" type="ORF">llap_13861</name>
</gene>
<reference evidence="3" key="2">
    <citation type="submission" date="2017-12" db="EMBL/GenBank/DDBJ databases">
        <title>Genome sequence of the Bar-tailed Godwit (Limosa lapponica baueri).</title>
        <authorList>
            <person name="Lima N.C.B."/>
            <person name="Parody-Merino A.M."/>
            <person name="Battley P.F."/>
            <person name="Fidler A.E."/>
            <person name="Prosdocimi F."/>
        </authorList>
    </citation>
    <scope>NUCLEOTIDE SEQUENCE [LARGE SCALE GENOMIC DNA]</scope>
</reference>
<accession>A0A2I0TPU5</accession>
<name>A0A2I0TPU5_LIMLA</name>
<keyword evidence="3" id="KW-1185">Reference proteome</keyword>
<dbReference type="Proteomes" id="UP000233556">
    <property type="component" value="Unassembled WGS sequence"/>
</dbReference>
<evidence type="ECO:0000313" key="2">
    <source>
        <dbReference type="EMBL" id="PKU35834.1"/>
    </source>
</evidence>
<dbReference type="AlphaFoldDB" id="A0A2I0TPU5"/>
<proteinExistence type="predicted"/>
<organism evidence="2 3">
    <name type="scientific">Limosa lapponica baueri</name>
    <dbReference type="NCBI Taxonomy" id="1758121"/>
    <lineage>
        <taxon>Eukaryota</taxon>
        <taxon>Metazoa</taxon>
        <taxon>Chordata</taxon>
        <taxon>Craniata</taxon>
        <taxon>Vertebrata</taxon>
        <taxon>Euteleostomi</taxon>
        <taxon>Archelosauria</taxon>
        <taxon>Archosauria</taxon>
        <taxon>Dinosauria</taxon>
        <taxon>Saurischia</taxon>
        <taxon>Theropoda</taxon>
        <taxon>Coelurosauria</taxon>
        <taxon>Aves</taxon>
        <taxon>Neognathae</taxon>
        <taxon>Neoaves</taxon>
        <taxon>Charadriiformes</taxon>
        <taxon>Scolopacidae</taxon>
        <taxon>Limosa</taxon>
    </lineage>
</organism>
<evidence type="ECO:0000256" key="1">
    <source>
        <dbReference type="SAM" id="MobiDB-lite"/>
    </source>
</evidence>